<gene>
    <name evidence="2" type="ORF">ABQM86_10440</name>
</gene>
<accession>A0AB39YUJ9</accession>
<name>A0AB39YUJ9_9MICC</name>
<feature type="region of interest" description="Disordered" evidence="1">
    <location>
        <begin position="1"/>
        <end position="27"/>
    </location>
</feature>
<sequence>MSTAEAPSSSFSREKSSKVARSSWKAGETKVVSVGSALGVGVTAGTKGGAVVVGATVAVTGGSAGVVA</sequence>
<proteinExistence type="predicted"/>
<dbReference type="EMBL" id="CP165735">
    <property type="protein sequence ID" value="XDV73546.1"/>
    <property type="molecule type" value="Genomic_DNA"/>
</dbReference>
<evidence type="ECO:0000256" key="1">
    <source>
        <dbReference type="SAM" id="MobiDB-lite"/>
    </source>
</evidence>
<protein>
    <submittedName>
        <fullName evidence="2">Uncharacterized protein</fullName>
    </submittedName>
</protein>
<dbReference type="RefSeq" id="WP_369746569.1">
    <property type="nucleotide sequence ID" value="NZ_CP165735.1"/>
</dbReference>
<evidence type="ECO:0000313" key="2">
    <source>
        <dbReference type="EMBL" id="XDV73546.1"/>
    </source>
</evidence>
<organism evidence="2">
    <name type="scientific">Paenarthrobacter sp. AMU7</name>
    <dbReference type="NCBI Taxonomy" id="3162492"/>
    <lineage>
        <taxon>Bacteria</taxon>
        <taxon>Bacillati</taxon>
        <taxon>Actinomycetota</taxon>
        <taxon>Actinomycetes</taxon>
        <taxon>Micrococcales</taxon>
        <taxon>Micrococcaceae</taxon>
        <taxon>Paenarthrobacter</taxon>
    </lineage>
</organism>
<reference evidence="2" key="1">
    <citation type="submission" date="2024-07" db="EMBL/GenBank/DDBJ databases">
        <authorList>
            <person name="Li J."/>
            <person name="Wei H."/>
            <person name="Ma J."/>
        </authorList>
    </citation>
    <scope>NUCLEOTIDE SEQUENCE</scope>
    <source>
        <strain evidence="2">AMU7</strain>
    </source>
</reference>
<dbReference type="AlphaFoldDB" id="A0AB39YUJ9"/>